<evidence type="ECO:0000256" key="2">
    <source>
        <dbReference type="ARBA" id="ARBA00022676"/>
    </source>
</evidence>
<dbReference type="SUPFAM" id="SSF88713">
    <property type="entry name" value="Glycoside hydrolase/deacetylase"/>
    <property type="match status" value="1"/>
</dbReference>
<feature type="transmembrane region" description="Helical" evidence="5">
    <location>
        <begin position="914"/>
        <end position="933"/>
    </location>
</feature>
<dbReference type="Pfam" id="PF01757">
    <property type="entry name" value="Acyl_transf_3"/>
    <property type="match status" value="1"/>
</dbReference>
<feature type="transmembrane region" description="Helical" evidence="5">
    <location>
        <begin position="945"/>
        <end position="962"/>
    </location>
</feature>
<feature type="compositionally biased region" description="Pro residues" evidence="4">
    <location>
        <begin position="1054"/>
        <end position="1063"/>
    </location>
</feature>
<name>A0ABX0DSR1_9ACTN</name>
<keyword evidence="5" id="KW-0472">Membrane</keyword>
<evidence type="ECO:0000256" key="3">
    <source>
        <dbReference type="ARBA" id="ARBA00022679"/>
    </source>
</evidence>
<dbReference type="InterPro" id="IPR029044">
    <property type="entry name" value="Nucleotide-diphossugar_trans"/>
</dbReference>
<keyword evidence="2" id="KW-0328">Glycosyltransferase</keyword>
<feature type="transmembrane region" description="Helical" evidence="5">
    <location>
        <begin position="784"/>
        <end position="804"/>
    </location>
</feature>
<feature type="compositionally biased region" description="Basic and acidic residues" evidence="4">
    <location>
        <begin position="1084"/>
        <end position="1104"/>
    </location>
</feature>
<feature type="compositionally biased region" description="Low complexity" evidence="4">
    <location>
        <begin position="685"/>
        <end position="700"/>
    </location>
</feature>
<feature type="region of interest" description="Disordered" evidence="4">
    <location>
        <begin position="1050"/>
        <end position="1104"/>
    </location>
</feature>
<feature type="transmembrane region" description="Helical" evidence="5">
    <location>
        <begin position="642"/>
        <end position="662"/>
    </location>
</feature>
<feature type="transmembrane region" description="Helical" evidence="5">
    <location>
        <begin position="1023"/>
        <end position="1043"/>
    </location>
</feature>
<evidence type="ECO:0000313" key="8">
    <source>
        <dbReference type="Proteomes" id="UP001518140"/>
    </source>
</evidence>
<keyword evidence="8" id="KW-1185">Reference proteome</keyword>
<dbReference type="CDD" id="cd06423">
    <property type="entry name" value="CESA_like"/>
    <property type="match status" value="1"/>
</dbReference>
<dbReference type="Proteomes" id="UP001518140">
    <property type="component" value="Unassembled WGS sequence"/>
</dbReference>
<keyword evidence="5" id="KW-1133">Transmembrane helix</keyword>
<accession>A0ABX0DSR1</accession>
<feature type="transmembrane region" description="Helical" evidence="5">
    <location>
        <begin position="836"/>
        <end position="855"/>
    </location>
</feature>
<comment type="caution">
    <text evidence="7">The sequence shown here is derived from an EMBL/GenBank/DDBJ whole genome shotgun (WGS) entry which is preliminary data.</text>
</comment>
<dbReference type="InterPro" id="IPR002656">
    <property type="entry name" value="Acyl_transf_3_dom"/>
</dbReference>
<feature type="transmembrane region" description="Helical" evidence="5">
    <location>
        <begin position="601"/>
        <end position="621"/>
    </location>
</feature>
<dbReference type="Pfam" id="PF01522">
    <property type="entry name" value="Polysacc_deac_1"/>
    <property type="match status" value="1"/>
</dbReference>
<gene>
    <name evidence="7" type="ORF">G6048_23075</name>
</gene>
<dbReference type="EMBL" id="JAAKZX010000074">
    <property type="protein sequence ID" value="NGO44922.1"/>
    <property type="molecule type" value="Genomic_DNA"/>
</dbReference>
<sequence>MLGGYVRGDYAADHRTHPLVADGDVPRSVLNGGPIVDATGEQPHAHTTPDRTIVLTFDDGPDPTWTPKVLDVLREHRVPGTFFVTGTQTSRHPGLVEEMVEGGHEIGLHTFGHPDLAYKDAAGIDREMAQGQLALAGAAGIHSSLFRPPYSSKNDALDNASWPVVERLGEQGYLVAFIDRDTEDWKRPGADKIVDAAVPKGDDGAIVLLHDSGGDRSQTVQALDRLIPQLKARGYRFTTVADAAGSGPLNQPASGTELWQGRAFVAAVVLSEWALPAMAGLLAVVGVLVLGRFLAMLVLARRHARARRRADFTWGDGKAVTEPVSVIIPAYNESECIADTVRSLAASDHPIEIIVVDDGSTDGTPEIAAALDLPNVTVLTQLNSGKATALNTGIAHARHDLIVMMDGDTVFEADTVRQLVQPFADPAVGAVAGNAKVGNRTTMIGRWQHIEYVMGFNLDRRMYDLLRCMPTIPGAIGGFRRVALEEAGRMSDDTLAEDTDITMALHRAGWQVVYEEKALAHTEAPGSLGELWRQRYRWSYGTMQAMWKHRGALRDSGHSGRFGRVGLPLVTVFMVLAPLLAPLIDLFALYGFFFMDPAGTALAWCTVLGIQAACAAYAFRLDGERLRELWALPFQQLVYRQLMYLVLIQACLTAISGGRLRWQKLRRTGEVGARVMAKGDDDGPASASATSLGSAASLGSIPGQRTADTAPSTPPARPAGRDRYLDLLRSFALIRVVTYHTFGWAWLTLVFPSLGVMFALAGSLMARSLSRPALSVIRGRMRRLLIPFWVFAAVAVCWMLARGWSPVELPRLLLWVVPLGDPPGSEWGEQLTGPLWYVRAYLWFVLLSPVLLWAWRRAPLPLLGGFLALAAISQYELVELPVLVGSALTDFGVFGACWLLGFAHQNGSLDALRARTVCAGSALLLAAGGWFTFTHPTDQGYDLGSIPLGQALWSLGFVLLLMRFRPRSLPRWPWLDKLVRLFNARAVTIYLWHEVALILAVALTDRMWQVPFLEQHLPLGSDWLLFLLVWPLLAAAILTVGWAEDLASRKRPHPWPTKPPEPPNKASIAASGPSSSGGSSSARTPDRKVADCSHDDSQEPARRP</sequence>
<dbReference type="Gene3D" id="3.90.550.10">
    <property type="entry name" value="Spore Coat Polysaccharide Biosynthesis Protein SpsA, Chain A"/>
    <property type="match status" value="1"/>
</dbReference>
<dbReference type="InterPro" id="IPR001173">
    <property type="entry name" value="Glyco_trans_2-like"/>
</dbReference>
<feature type="transmembrane region" description="Helical" evidence="5">
    <location>
        <begin position="982"/>
        <end position="1003"/>
    </location>
</feature>
<feature type="transmembrane region" description="Helical" evidence="5">
    <location>
        <begin position="569"/>
        <end position="595"/>
    </location>
</feature>
<dbReference type="PANTHER" id="PTHR43630:SF1">
    <property type="entry name" value="POLY-BETA-1,6-N-ACETYL-D-GLUCOSAMINE SYNTHASE"/>
    <property type="match status" value="1"/>
</dbReference>
<reference evidence="7 8" key="1">
    <citation type="submission" date="2020-02" db="EMBL/GenBank/DDBJ databases">
        <title>Whole-genome analyses of novel actinobacteria.</title>
        <authorList>
            <person name="Sahin N."/>
            <person name="Tokatli A."/>
        </authorList>
    </citation>
    <scope>NUCLEOTIDE SEQUENCE [LARGE SCALE GENOMIC DNA]</scope>
    <source>
        <strain evidence="7 8">YC419</strain>
    </source>
</reference>
<feature type="region of interest" description="Disordered" evidence="4">
    <location>
        <begin position="676"/>
        <end position="718"/>
    </location>
</feature>
<dbReference type="InterPro" id="IPR002509">
    <property type="entry name" value="NODB_dom"/>
</dbReference>
<protein>
    <submittedName>
        <fullName evidence="7">Glycosyltransferase</fullName>
    </submittedName>
</protein>
<evidence type="ECO:0000259" key="6">
    <source>
        <dbReference type="PROSITE" id="PS51677"/>
    </source>
</evidence>
<feature type="transmembrane region" description="Helical" evidence="5">
    <location>
        <begin position="273"/>
        <end position="299"/>
    </location>
</feature>
<feature type="domain" description="NodB homology" evidence="6">
    <location>
        <begin position="51"/>
        <end position="238"/>
    </location>
</feature>
<feature type="compositionally biased region" description="Low complexity" evidence="4">
    <location>
        <begin position="1066"/>
        <end position="1082"/>
    </location>
</feature>
<dbReference type="PANTHER" id="PTHR43630">
    <property type="entry name" value="POLY-BETA-1,6-N-ACETYL-D-GLUCOSAMINE SYNTHASE"/>
    <property type="match status" value="1"/>
</dbReference>
<feature type="transmembrane region" description="Helical" evidence="5">
    <location>
        <begin position="860"/>
        <end position="877"/>
    </location>
</feature>
<feature type="transmembrane region" description="Helical" evidence="5">
    <location>
        <begin position="883"/>
        <end position="902"/>
    </location>
</feature>
<feature type="transmembrane region" description="Helical" evidence="5">
    <location>
        <begin position="743"/>
        <end position="764"/>
    </location>
</feature>
<evidence type="ECO:0000256" key="5">
    <source>
        <dbReference type="SAM" id="Phobius"/>
    </source>
</evidence>
<dbReference type="InterPro" id="IPR011330">
    <property type="entry name" value="Glyco_hydro/deAcase_b/a-brl"/>
</dbReference>
<dbReference type="PROSITE" id="PS51677">
    <property type="entry name" value="NODB"/>
    <property type="match status" value="1"/>
</dbReference>
<dbReference type="Pfam" id="PF00535">
    <property type="entry name" value="Glycos_transf_2"/>
    <property type="match status" value="1"/>
</dbReference>
<keyword evidence="5" id="KW-0812">Transmembrane</keyword>
<keyword evidence="3" id="KW-0808">Transferase</keyword>
<dbReference type="SUPFAM" id="SSF53448">
    <property type="entry name" value="Nucleotide-diphospho-sugar transferases"/>
    <property type="match status" value="1"/>
</dbReference>
<comment type="similarity">
    <text evidence="1">Belongs to the glycosyltransferase 2 family.</text>
</comment>
<organism evidence="7 8">
    <name type="scientific">Streptomyces ureilyticus</name>
    <dbReference type="NCBI Taxonomy" id="1775131"/>
    <lineage>
        <taxon>Bacteria</taxon>
        <taxon>Bacillati</taxon>
        <taxon>Actinomycetota</taxon>
        <taxon>Actinomycetes</taxon>
        <taxon>Kitasatosporales</taxon>
        <taxon>Streptomycetaceae</taxon>
        <taxon>Streptomyces</taxon>
    </lineage>
</organism>
<dbReference type="Gene3D" id="3.20.20.370">
    <property type="entry name" value="Glycoside hydrolase/deacetylase"/>
    <property type="match status" value="1"/>
</dbReference>
<evidence type="ECO:0000256" key="4">
    <source>
        <dbReference type="SAM" id="MobiDB-lite"/>
    </source>
</evidence>
<proteinExistence type="inferred from homology"/>
<evidence type="ECO:0000256" key="1">
    <source>
        <dbReference type="ARBA" id="ARBA00006739"/>
    </source>
</evidence>
<evidence type="ECO:0000313" key="7">
    <source>
        <dbReference type="EMBL" id="NGO44922.1"/>
    </source>
</evidence>